<protein>
    <recommendedName>
        <fullName evidence="4">Secreted protein</fullName>
    </recommendedName>
</protein>
<organism evidence="2 3">
    <name type="scientific">Brassica rapa subsp. trilocularis</name>
    <dbReference type="NCBI Taxonomy" id="1813537"/>
    <lineage>
        <taxon>Eukaryota</taxon>
        <taxon>Viridiplantae</taxon>
        <taxon>Streptophyta</taxon>
        <taxon>Embryophyta</taxon>
        <taxon>Tracheophyta</taxon>
        <taxon>Spermatophyta</taxon>
        <taxon>Magnoliopsida</taxon>
        <taxon>eudicotyledons</taxon>
        <taxon>Gunneridae</taxon>
        <taxon>Pentapetalae</taxon>
        <taxon>rosids</taxon>
        <taxon>malvids</taxon>
        <taxon>Brassicales</taxon>
        <taxon>Brassicaceae</taxon>
        <taxon>Brassiceae</taxon>
        <taxon>Brassica</taxon>
    </lineage>
</organism>
<keyword evidence="1" id="KW-0732">Signal</keyword>
<dbReference type="EMBL" id="JADBGQ010000009">
    <property type="protein sequence ID" value="KAG5377628.1"/>
    <property type="molecule type" value="Genomic_DNA"/>
</dbReference>
<sequence>MSLGLCSLLVSCLLRRTSGIHAAAAWILQPHPPANHNASVLMKLIFQSIIYIVWKERNTRIFTAVSTSSQGLHLQLDRLLRDRILSLPARLQPASSA</sequence>
<feature type="signal peptide" evidence="1">
    <location>
        <begin position="1"/>
        <end position="19"/>
    </location>
</feature>
<evidence type="ECO:0000256" key="1">
    <source>
        <dbReference type="SAM" id="SignalP"/>
    </source>
</evidence>
<evidence type="ECO:0008006" key="4">
    <source>
        <dbReference type="Google" id="ProtNLM"/>
    </source>
</evidence>
<evidence type="ECO:0000313" key="3">
    <source>
        <dbReference type="Proteomes" id="UP000823674"/>
    </source>
</evidence>
<dbReference type="Proteomes" id="UP000823674">
    <property type="component" value="Chromosome A07"/>
</dbReference>
<gene>
    <name evidence="2" type="primary">A07p000660.1_BraROA</name>
    <name evidence="2" type="ORF">IGI04_025470</name>
</gene>
<reference evidence="2 3" key="1">
    <citation type="submission" date="2021-03" db="EMBL/GenBank/DDBJ databases">
        <authorList>
            <person name="King G.J."/>
            <person name="Bancroft I."/>
            <person name="Baten A."/>
            <person name="Bloomfield J."/>
            <person name="Borpatragohain P."/>
            <person name="He Z."/>
            <person name="Irish N."/>
            <person name="Irwin J."/>
            <person name="Liu K."/>
            <person name="Mauleon R.P."/>
            <person name="Moore J."/>
            <person name="Morris R."/>
            <person name="Ostergaard L."/>
            <person name="Wang B."/>
            <person name="Wells R."/>
        </authorList>
    </citation>
    <scope>NUCLEOTIDE SEQUENCE [LARGE SCALE GENOMIC DNA]</scope>
    <source>
        <strain evidence="2">R-o-18</strain>
        <tissue evidence="2">Leaf</tissue>
    </source>
</reference>
<keyword evidence="3" id="KW-1185">Reference proteome</keyword>
<proteinExistence type="predicted"/>
<accession>A0ABQ7KTK9</accession>
<evidence type="ECO:0000313" key="2">
    <source>
        <dbReference type="EMBL" id="KAG5377628.1"/>
    </source>
</evidence>
<comment type="caution">
    <text evidence="2">The sequence shown here is derived from an EMBL/GenBank/DDBJ whole genome shotgun (WGS) entry which is preliminary data.</text>
</comment>
<feature type="chain" id="PRO_5046732297" description="Secreted protein" evidence="1">
    <location>
        <begin position="20"/>
        <end position="97"/>
    </location>
</feature>
<name>A0ABQ7KTK9_BRACM</name>